<protein>
    <submittedName>
        <fullName evidence="2">PadR family transcriptional regulator</fullName>
    </submittedName>
</protein>
<dbReference type="SUPFAM" id="SSF46785">
    <property type="entry name" value="Winged helix' DNA-binding domain"/>
    <property type="match status" value="1"/>
</dbReference>
<sequence length="111" mass="12473">MKGTQLGEFEELVLLTIALLYDDAYSVAVVETLGQRLERPMSLGAVHRTMQRLEEKGLVNSRFGESTAERGGRRKRLFTVTAVGEQALQEARRIRNELWDGIPKTAFGHLS</sequence>
<dbReference type="InterPro" id="IPR036388">
    <property type="entry name" value="WH-like_DNA-bd_sf"/>
</dbReference>
<keyword evidence="3" id="KW-1185">Reference proteome</keyword>
<dbReference type="AlphaFoldDB" id="A0A3P1CC63"/>
<dbReference type="Gene3D" id="1.10.10.10">
    <property type="entry name" value="Winged helix-like DNA-binding domain superfamily/Winged helix DNA-binding domain"/>
    <property type="match status" value="1"/>
</dbReference>
<accession>A0A3P1CC63</accession>
<proteinExistence type="predicted"/>
<evidence type="ECO:0000313" key="3">
    <source>
        <dbReference type="Proteomes" id="UP000274271"/>
    </source>
</evidence>
<organism evidence="2 3">
    <name type="scientific">Larkinella knui</name>
    <dbReference type="NCBI Taxonomy" id="2025310"/>
    <lineage>
        <taxon>Bacteria</taxon>
        <taxon>Pseudomonadati</taxon>
        <taxon>Bacteroidota</taxon>
        <taxon>Cytophagia</taxon>
        <taxon>Cytophagales</taxon>
        <taxon>Spirosomataceae</taxon>
        <taxon>Larkinella</taxon>
    </lineage>
</organism>
<gene>
    <name evidence="2" type="ORF">EHT87_27115</name>
</gene>
<name>A0A3P1CC63_9BACT</name>
<comment type="caution">
    <text evidence="2">The sequence shown here is derived from an EMBL/GenBank/DDBJ whole genome shotgun (WGS) entry which is preliminary data.</text>
</comment>
<evidence type="ECO:0000313" key="2">
    <source>
        <dbReference type="EMBL" id="RRB10820.1"/>
    </source>
</evidence>
<dbReference type="InterPro" id="IPR005149">
    <property type="entry name" value="Tscrpt_reg_PadR_N"/>
</dbReference>
<dbReference type="Proteomes" id="UP000274271">
    <property type="component" value="Unassembled WGS sequence"/>
</dbReference>
<dbReference type="OrthoDB" id="982587at2"/>
<reference evidence="2 3" key="1">
    <citation type="submission" date="2018-11" db="EMBL/GenBank/DDBJ databases">
        <authorList>
            <person name="Zhou Z."/>
            <person name="Wang G."/>
        </authorList>
    </citation>
    <scope>NUCLEOTIDE SEQUENCE [LARGE SCALE GENOMIC DNA]</scope>
    <source>
        <strain evidence="2 3">KCTC42998</strain>
    </source>
</reference>
<feature type="domain" description="Transcription regulator PadR N-terminal" evidence="1">
    <location>
        <begin position="22"/>
        <end position="90"/>
    </location>
</feature>
<dbReference type="RefSeq" id="WP_124909912.1">
    <property type="nucleotide sequence ID" value="NZ_RQJP01000006.1"/>
</dbReference>
<dbReference type="InterPro" id="IPR036390">
    <property type="entry name" value="WH_DNA-bd_sf"/>
</dbReference>
<dbReference type="EMBL" id="RQJP01000006">
    <property type="protein sequence ID" value="RRB10820.1"/>
    <property type="molecule type" value="Genomic_DNA"/>
</dbReference>
<evidence type="ECO:0000259" key="1">
    <source>
        <dbReference type="Pfam" id="PF03551"/>
    </source>
</evidence>
<dbReference type="Pfam" id="PF03551">
    <property type="entry name" value="PadR"/>
    <property type="match status" value="1"/>
</dbReference>